<dbReference type="SUPFAM" id="SSF64356">
    <property type="entry name" value="SNARE-like"/>
    <property type="match status" value="1"/>
</dbReference>
<evidence type="ECO:0000256" key="11">
    <source>
        <dbReference type="ARBA" id="ARBA00023329"/>
    </source>
</evidence>
<keyword evidence="9" id="KW-0333">Golgi apparatus</keyword>
<comment type="subunit">
    <text evidence="4">Oligomeric complex that consists of at least the alpha, beta, beta', gamma, delta, epsilon and zeta subunits.</text>
</comment>
<dbReference type="EMBL" id="MDYQ01000065">
    <property type="protein sequence ID" value="PRP84332.1"/>
    <property type="molecule type" value="Genomic_DNA"/>
</dbReference>
<evidence type="ECO:0000256" key="9">
    <source>
        <dbReference type="ARBA" id="ARBA00023034"/>
    </source>
</evidence>
<evidence type="ECO:0000313" key="14">
    <source>
        <dbReference type="EMBL" id="PRP84332.1"/>
    </source>
</evidence>
<dbReference type="GO" id="GO:0000139">
    <property type="term" value="C:Golgi membrane"/>
    <property type="evidence" value="ECO:0007669"/>
    <property type="project" value="UniProtKB-SubCell"/>
</dbReference>
<dbReference type="AlphaFoldDB" id="A0A2P6NK69"/>
<evidence type="ECO:0000256" key="5">
    <source>
        <dbReference type="ARBA" id="ARBA00022448"/>
    </source>
</evidence>
<keyword evidence="7" id="KW-0931">ER-Golgi transport</keyword>
<evidence type="ECO:0000256" key="4">
    <source>
        <dbReference type="ARBA" id="ARBA00011775"/>
    </source>
</evidence>
<dbReference type="GO" id="GO:0030126">
    <property type="term" value="C:COPI vesicle coat"/>
    <property type="evidence" value="ECO:0007669"/>
    <property type="project" value="InterPro"/>
</dbReference>
<dbReference type="InterPro" id="IPR039652">
    <property type="entry name" value="Coatomer_zeta"/>
</dbReference>
<dbReference type="InterPro" id="IPR022775">
    <property type="entry name" value="AP_mu_sigma_su"/>
</dbReference>
<dbReference type="OrthoDB" id="10249988at2759"/>
<keyword evidence="8" id="KW-0653">Protein transport</keyword>
<evidence type="ECO:0000256" key="10">
    <source>
        <dbReference type="ARBA" id="ARBA00023136"/>
    </source>
</evidence>
<evidence type="ECO:0000256" key="6">
    <source>
        <dbReference type="ARBA" id="ARBA00022490"/>
    </source>
</evidence>
<comment type="similarity">
    <text evidence="3">Belongs to the adaptor complexes small subunit family.</text>
</comment>
<evidence type="ECO:0000313" key="15">
    <source>
        <dbReference type="Proteomes" id="UP000241769"/>
    </source>
</evidence>
<dbReference type="Proteomes" id="UP000241769">
    <property type="component" value="Unassembled WGS sequence"/>
</dbReference>
<dbReference type="GO" id="GO:0006891">
    <property type="term" value="P:intra-Golgi vesicle-mediated transport"/>
    <property type="evidence" value="ECO:0007669"/>
    <property type="project" value="TreeGrafter"/>
</dbReference>
<dbReference type="PANTHER" id="PTHR11043">
    <property type="entry name" value="ZETA-COAT PROTEIN"/>
    <property type="match status" value="1"/>
</dbReference>
<dbReference type="STRING" id="1890364.A0A2P6NK69"/>
<dbReference type="GO" id="GO:0006890">
    <property type="term" value="P:retrograde vesicle-mediated transport, Golgi to endoplasmic reticulum"/>
    <property type="evidence" value="ECO:0007669"/>
    <property type="project" value="InterPro"/>
</dbReference>
<comment type="subcellular location">
    <subcellularLocation>
        <location evidence="2">Cytoplasmic vesicle</location>
        <location evidence="2">COPI-coated vesicle membrane</location>
        <topology evidence="2">Peripheral membrane protein</topology>
        <orientation evidence="2">Cytoplasmic side</orientation>
    </subcellularLocation>
    <subcellularLocation>
        <location evidence="1">Golgi apparatus membrane</location>
        <topology evidence="1">Peripheral membrane protein</topology>
        <orientation evidence="1">Cytoplasmic side</orientation>
    </subcellularLocation>
</comment>
<keyword evidence="15" id="KW-1185">Reference proteome</keyword>
<dbReference type="PANTHER" id="PTHR11043:SF0">
    <property type="entry name" value="COATOMER SUBUNIT ZETA"/>
    <property type="match status" value="1"/>
</dbReference>
<evidence type="ECO:0000256" key="7">
    <source>
        <dbReference type="ARBA" id="ARBA00022892"/>
    </source>
</evidence>
<gene>
    <name evidence="14" type="ORF">PROFUN_07633</name>
</gene>
<comment type="function">
    <text evidence="12">The coatomer is a cytosolic protein complex that binds to dilysine motifs and reversibly associates with Golgi non-clathrin-coated vesicles, which further mediate biosynthetic protein transport from the ER, via the Golgi up to the trans Golgi network. Coatomer complex is required for budding from Golgi membranes, and is essential for the retrograde Golgi-to-ER transport of dilysine-tagged proteins. The zeta subunit may be involved in regulating the coat assembly and, hence, the rate of biosynthetic protein transport due to its association-dissociation properties with the coatomer complex.</text>
</comment>
<evidence type="ECO:0000256" key="8">
    <source>
        <dbReference type="ARBA" id="ARBA00022927"/>
    </source>
</evidence>
<dbReference type="FunCoup" id="A0A2P6NK69">
    <property type="interactions" value="511"/>
</dbReference>
<evidence type="ECO:0000256" key="2">
    <source>
        <dbReference type="ARBA" id="ARBA00004347"/>
    </source>
</evidence>
<name>A0A2P6NK69_9EUKA</name>
<evidence type="ECO:0000256" key="12">
    <source>
        <dbReference type="ARBA" id="ARBA00045555"/>
    </source>
</evidence>
<dbReference type="Pfam" id="PF01217">
    <property type="entry name" value="Clat_adaptor_s"/>
    <property type="match status" value="1"/>
</dbReference>
<evidence type="ECO:0000256" key="1">
    <source>
        <dbReference type="ARBA" id="ARBA00004255"/>
    </source>
</evidence>
<dbReference type="InterPro" id="IPR011012">
    <property type="entry name" value="Longin-like_dom_sf"/>
</dbReference>
<keyword evidence="5" id="KW-0813">Transport</keyword>
<dbReference type="InParanoid" id="A0A2P6NK69"/>
<sequence>MATFSIESRQLERKDDEGAPSYLKRNVSEINRSEEKTFRDYNSKKLSIVVLDGNGKRLCAHYYTDEFPTTKEQLAFESTLFTKTKKVLMWNNTISAYRSCNDTYFYVSAGYEENELMLTSVLNTLIETMQKLLRNEVDSRSLLENLDYLILAVDEIIDQGIVLESDPSVIASRVSMKGGEAETPIGDLTLSEALSTAKNQFFHLVQAVPLKQGDLCNASFRNNSLHHSKEGSVHFTQDLYSNAFEMEELKYSLTAVTDHVKCSIDRETIQKEELLKPGTHTKKGFGSFLKPAWGKVPGPLVESTSHEGKRGGGGR</sequence>
<organism evidence="14 15">
    <name type="scientific">Planoprotostelium fungivorum</name>
    <dbReference type="NCBI Taxonomy" id="1890364"/>
    <lineage>
        <taxon>Eukaryota</taxon>
        <taxon>Amoebozoa</taxon>
        <taxon>Evosea</taxon>
        <taxon>Variosea</taxon>
        <taxon>Cavosteliida</taxon>
        <taxon>Cavosteliaceae</taxon>
        <taxon>Planoprotostelium</taxon>
    </lineage>
</organism>
<comment type="caution">
    <text evidence="14">The sequence shown here is derived from an EMBL/GenBank/DDBJ whole genome shotgun (WGS) entry which is preliminary data.</text>
</comment>
<accession>A0A2P6NK69</accession>
<feature type="domain" description="AP complex mu/sigma subunit" evidence="13">
    <location>
        <begin position="48"/>
        <end position="177"/>
    </location>
</feature>
<protein>
    <recommendedName>
        <fullName evidence="13">AP complex mu/sigma subunit domain-containing protein</fullName>
    </recommendedName>
</protein>
<keyword evidence="6" id="KW-0963">Cytoplasm</keyword>
<dbReference type="Gene3D" id="3.30.450.60">
    <property type="match status" value="1"/>
</dbReference>
<dbReference type="GO" id="GO:0006886">
    <property type="term" value="P:intracellular protein transport"/>
    <property type="evidence" value="ECO:0007669"/>
    <property type="project" value="TreeGrafter"/>
</dbReference>
<keyword evidence="11" id="KW-0968">Cytoplasmic vesicle</keyword>
<evidence type="ECO:0000256" key="3">
    <source>
        <dbReference type="ARBA" id="ARBA00006972"/>
    </source>
</evidence>
<keyword evidence="10" id="KW-0472">Membrane</keyword>
<reference evidence="14 15" key="1">
    <citation type="journal article" date="2018" name="Genome Biol. Evol.">
        <title>Multiple Roots of Fruiting Body Formation in Amoebozoa.</title>
        <authorList>
            <person name="Hillmann F."/>
            <person name="Forbes G."/>
            <person name="Novohradska S."/>
            <person name="Ferling I."/>
            <person name="Riege K."/>
            <person name="Groth M."/>
            <person name="Westermann M."/>
            <person name="Marz M."/>
            <person name="Spaller T."/>
            <person name="Winckler T."/>
            <person name="Schaap P."/>
            <person name="Glockner G."/>
        </authorList>
    </citation>
    <scope>NUCLEOTIDE SEQUENCE [LARGE SCALE GENOMIC DNA]</scope>
    <source>
        <strain evidence="14 15">Jena</strain>
    </source>
</reference>
<proteinExistence type="inferred from homology"/>
<evidence type="ECO:0000259" key="13">
    <source>
        <dbReference type="Pfam" id="PF01217"/>
    </source>
</evidence>